<comment type="caution">
    <text evidence="1">The sequence shown here is derived from an EMBL/GenBank/DDBJ whole genome shotgun (WGS) entry which is preliminary data.</text>
</comment>
<gene>
    <name evidence="1" type="ORF">C8J55DRAFT_558074</name>
</gene>
<evidence type="ECO:0000313" key="2">
    <source>
        <dbReference type="Proteomes" id="UP001150238"/>
    </source>
</evidence>
<accession>A0A9W9DVY6</accession>
<proteinExistence type="predicted"/>
<reference evidence="1" key="2">
    <citation type="journal article" date="2023" name="Proc. Natl. Acad. Sci. U.S.A.">
        <title>A global phylogenomic analysis of the shiitake genus Lentinula.</title>
        <authorList>
            <person name="Sierra-Patev S."/>
            <person name="Min B."/>
            <person name="Naranjo-Ortiz M."/>
            <person name="Looney B."/>
            <person name="Konkel Z."/>
            <person name="Slot J.C."/>
            <person name="Sakamoto Y."/>
            <person name="Steenwyk J.L."/>
            <person name="Rokas A."/>
            <person name="Carro J."/>
            <person name="Camarero S."/>
            <person name="Ferreira P."/>
            <person name="Molpeceres G."/>
            <person name="Ruiz-Duenas F.J."/>
            <person name="Serrano A."/>
            <person name="Henrissat B."/>
            <person name="Drula E."/>
            <person name="Hughes K.W."/>
            <person name="Mata J.L."/>
            <person name="Ishikawa N.K."/>
            <person name="Vargas-Isla R."/>
            <person name="Ushijima S."/>
            <person name="Smith C.A."/>
            <person name="Donoghue J."/>
            <person name="Ahrendt S."/>
            <person name="Andreopoulos W."/>
            <person name="He G."/>
            <person name="LaButti K."/>
            <person name="Lipzen A."/>
            <person name="Ng V."/>
            <person name="Riley R."/>
            <person name="Sandor L."/>
            <person name="Barry K."/>
            <person name="Martinez A.T."/>
            <person name="Xiao Y."/>
            <person name="Gibbons J.G."/>
            <person name="Terashima K."/>
            <person name="Grigoriev I.V."/>
            <person name="Hibbett D."/>
        </authorList>
    </citation>
    <scope>NUCLEOTIDE SEQUENCE</scope>
    <source>
        <strain evidence="1">Sp2 HRB7682 ss15</strain>
    </source>
</reference>
<dbReference type="Proteomes" id="UP001150238">
    <property type="component" value="Unassembled WGS sequence"/>
</dbReference>
<sequence>MSTATSITRMVLLSGSKMKLHLWRRAIAADSGAEHMSEAWVGWNDMYHYLIPQSTLTAPAAAGISNIQSSIEGIVPDSSLGSPESVNAAGISGGGTMSRGAAGGLKSRARVDALSWLSSVKD</sequence>
<protein>
    <submittedName>
        <fullName evidence="1">Uncharacterized protein</fullName>
    </submittedName>
</protein>
<name>A0A9W9DVY6_9AGAR</name>
<reference evidence="1" key="1">
    <citation type="submission" date="2022-08" db="EMBL/GenBank/DDBJ databases">
        <authorList>
            <consortium name="DOE Joint Genome Institute"/>
            <person name="Min B."/>
            <person name="Riley R."/>
            <person name="Sierra-Patev S."/>
            <person name="Naranjo-Ortiz M."/>
            <person name="Looney B."/>
            <person name="Konkel Z."/>
            <person name="Slot J.C."/>
            <person name="Sakamoto Y."/>
            <person name="Steenwyk J.L."/>
            <person name="Rokas A."/>
            <person name="Carro J."/>
            <person name="Camarero S."/>
            <person name="Ferreira P."/>
            <person name="Molpeceres G."/>
            <person name="Ruiz-Duenas F.J."/>
            <person name="Serrano A."/>
            <person name="Henrissat B."/>
            <person name="Drula E."/>
            <person name="Hughes K.W."/>
            <person name="Mata J.L."/>
            <person name="Ishikawa N.K."/>
            <person name="Vargas-Isla R."/>
            <person name="Ushijima S."/>
            <person name="Smith C.A."/>
            <person name="Ahrendt S."/>
            <person name="Andreopoulos W."/>
            <person name="He G."/>
            <person name="Labutti K."/>
            <person name="Lipzen A."/>
            <person name="Ng V."/>
            <person name="Sandor L."/>
            <person name="Barry K."/>
            <person name="Martinez A.T."/>
            <person name="Xiao Y."/>
            <person name="Gibbons J.G."/>
            <person name="Terashima K."/>
            <person name="Hibbett D.S."/>
            <person name="Grigoriev I.V."/>
        </authorList>
    </citation>
    <scope>NUCLEOTIDE SEQUENCE</scope>
    <source>
        <strain evidence="1">Sp2 HRB7682 ss15</strain>
    </source>
</reference>
<organism evidence="1 2">
    <name type="scientific">Lentinula lateritia</name>
    <dbReference type="NCBI Taxonomy" id="40482"/>
    <lineage>
        <taxon>Eukaryota</taxon>
        <taxon>Fungi</taxon>
        <taxon>Dikarya</taxon>
        <taxon>Basidiomycota</taxon>
        <taxon>Agaricomycotina</taxon>
        <taxon>Agaricomycetes</taxon>
        <taxon>Agaricomycetidae</taxon>
        <taxon>Agaricales</taxon>
        <taxon>Marasmiineae</taxon>
        <taxon>Omphalotaceae</taxon>
        <taxon>Lentinula</taxon>
    </lineage>
</organism>
<evidence type="ECO:0000313" key="1">
    <source>
        <dbReference type="EMBL" id="KAJ4489019.1"/>
    </source>
</evidence>
<dbReference type="EMBL" id="JANVFS010000008">
    <property type="protein sequence ID" value="KAJ4489019.1"/>
    <property type="molecule type" value="Genomic_DNA"/>
</dbReference>
<dbReference type="AlphaFoldDB" id="A0A9W9DVY6"/>